<dbReference type="InterPro" id="IPR009875">
    <property type="entry name" value="PilZ_domain"/>
</dbReference>
<dbReference type="EMBL" id="FUZV01000002">
    <property type="protein sequence ID" value="SKC80589.1"/>
    <property type="molecule type" value="Genomic_DNA"/>
</dbReference>
<sequence>MSDQTETAATEPVRFDEQEKYLLRHPRDIRQVLQQLIDKRALISGHLSTRGLTFPTALISVDEDDGSLLFDGSASDSINRGIEEAGQLVVCVAQLERVHVQFSLSDCQRTQLDGQVAFRAPIPDRLMRLQRREFFRLRVPVAQPVRCLIPFHVGEEEVKRVEFRVLDISGGGIAVEVPADRPEFRPYREYADCRLLMPEGDALSVRLMVKNVFRQSQPNGRESLRAGCQFTDLPRGADAVIQRYIFRMERLRSARERGVG</sequence>
<protein>
    <recommendedName>
        <fullName evidence="4">Flagellar brake protein YcgR</fullName>
    </recommendedName>
    <alternativeName>
        <fullName evidence="4">Cyclic di-GMP binding protein YcgR</fullName>
    </alternativeName>
</protein>
<dbReference type="InterPro" id="IPR023787">
    <property type="entry name" value="T3SS_YcgR"/>
</dbReference>
<dbReference type="GO" id="GO:0071973">
    <property type="term" value="P:bacterial-type flagellum-dependent cell motility"/>
    <property type="evidence" value="ECO:0007669"/>
    <property type="project" value="UniProtKB-UniRule"/>
</dbReference>
<proteinExistence type="inferred from homology"/>
<keyword evidence="2 4" id="KW-0547">Nucleotide-binding</keyword>
<gene>
    <name evidence="4" type="primary">ycgR</name>
    <name evidence="7" type="ORF">SAMN06296058_3347</name>
</gene>
<evidence type="ECO:0000259" key="6">
    <source>
        <dbReference type="Pfam" id="PF07317"/>
    </source>
</evidence>
<feature type="domain" description="PilZ" evidence="5">
    <location>
        <begin position="130"/>
        <end position="247"/>
    </location>
</feature>
<evidence type="ECO:0000313" key="7">
    <source>
        <dbReference type="EMBL" id="SKC80589.1"/>
    </source>
</evidence>
<dbReference type="GO" id="GO:0071945">
    <property type="term" value="P:regulation of bacterial-type flagellum-dependent cell motility by regulation of motor speed"/>
    <property type="evidence" value="ECO:0007669"/>
    <property type="project" value="UniProtKB-UniRule"/>
</dbReference>
<dbReference type="GO" id="GO:0009425">
    <property type="term" value="C:bacterial-type flagellum basal body"/>
    <property type="evidence" value="ECO:0007669"/>
    <property type="project" value="UniProtKB-SubCell"/>
</dbReference>
<accession>A0A1T5LYA5</accession>
<dbReference type="STRING" id="428993.SAMN06296058_3347"/>
<comment type="similarity">
    <text evidence="4">Belongs to the YcgR family.</text>
</comment>
<dbReference type="Gene3D" id="2.30.110.10">
    <property type="entry name" value="Electron Transport, Fmn-binding Protein, Chain A"/>
    <property type="match status" value="1"/>
</dbReference>
<dbReference type="RefSeq" id="WP_079725868.1">
    <property type="nucleotide sequence ID" value="NZ_BMCL01000001.1"/>
</dbReference>
<feature type="domain" description="Type III secretion system flagellar brake protein YcgR PilZN" evidence="6">
    <location>
        <begin position="21"/>
        <end position="128"/>
    </location>
</feature>
<dbReference type="Proteomes" id="UP000190341">
    <property type="component" value="Unassembled WGS sequence"/>
</dbReference>
<name>A0A1T5LYA5_9GAMM</name>
<evidence type="ECO:0000256" key="4">
    <source>
        <dbReference type="HAMAP-Rule" id="MF_01457"/>
    </source>
</evidence>
<keyword evidence="1 4" id="KW-0973">c-di-GMP</keyword>
<dbReference type="InterPro" id="IPR012349">
    <property type="entry name" value="Split_barrel_FMN-bd"/>
</dbReference>
<organism evidence="7 8">
    <name type="scientific">Pseudoxanthomonas indica</name>
    <dbReference type="NCBI Taxonomy" id="428993"/>
    <lineage>
        <taxon>Bacteria</taxon>
        <taxon>Pseudomonadati</taxon>
        <taxon>Pseudomonadota</taxon>
        <taxon>Gammaproteobacteria</taxon>
        <taxon>Lysobacterales</taxon>
        <taxon>Lysobacteraceae</taxon>
        <taxon>Pseudoxanthomonas</taxon>
    </lineage>
</organism>
<dbReference type="HAMAP" id="MF_01457">
    <property type="entry name" value="YcgR"/>
    <property type="match status" value="1"/>
</dbReference>
<evidence type="ECO:0000256" key="1">
    <source>
        <dbReference type="ARBA" id="ARBA00022636"/>
    </source>
</evidence>
<dbReference type="Gene3D" id="2.40.10.220">
    <property type="entry name" value="predicted glycosyltransferase like domains"/>
    <property type="match status" value="1"/>
</dbReference>
<keyword evidence="3 4" id="KW-0975">Bacterial flagellum</keyword>
<reference evidence="7 8" key="1">
    <citation type="submission" date="2017-02" db="EMBL/GenBank/DDBJ databases">
        <authorList>
            <person name="Peterson S.W."/>
        </authorList>
    </citation>
    <scope>NUCLEOTIDE SEQUENCE [LARGE SCALE GENOMIC DNA]</scope>
    <source>
        <strain evidence="7 8">P15</strain>
    </source>
</reference>
<evidence type="ECO:0000256" key="2">
    <source>
        <dbReference type="ARBA" id="ARBA00022741"/>
    </source>
</evidence>
<evidence type="ECO:0000313" key="8">
    <source>
        <dbReference type="Proteomes" id="UP000190341"/>
    </source>
</evidence>
<dbReference type="InterPro" id="IPR009926">
    <property type="entry name" value="T3SS_YcgR_PilZN"/>
</dbReference>
<dbReference type="Pfam" id="PF07317">
    <property type="entry name" value="PilZN"/>
    <property type="match status" value="1"/>
</dbReference>
<comment type="subunit">
    <text evidence="4">Monomer. Interacts with the flagellar basal bodies.</text>
</comment>
<dbReference type="Pfam" id="PF07238">
    <property type="entry name" value="PilZ"/>
    <property type="match status" value="1"/>
</dbReference>
<dbReference type="OrthoDB" id="5572581at2"/>
<dbReference type="AlphaFoldDB" id="A0A1T5LYA5"/>
<evidence type="ECO:0000256" key="3">
    <source>
        <dbReference type="ARBA" id="ARBA00023143"/>
    </source>
</evidence>
<dbReference type="GO" id="GO:0035438">
    <property type="term" value="F:cyclic-di-GMP binding"/>
    <property type="evidence" value="ECO:0007669"/>
    <property type="project" value="UniProtKB-UniRule"/>
</dbReference>
<evidence type="ECO:0000259" key="5">
    <source>
        <dbReference type="Pfam" id="PF07238"/>
    </source>
</evidence>
<comment type="subcellular location">
    <subcellularLocation>
        <location evidence="4">Bacterial flagellum basal body</location>
    </subcellularLocation>
</comment>
<comment type="function">
    <text evidence="4">Acts as a flagellar brake, regulating swimming and swarming in a bis-(3'-5') cyclic diguanylic acid (c-di-GMP)-dependent manner. Binds 1 c-di-GMP dimer per subunit. Increasing levels of c-di-GMP lead to decreased motility.</text>
</comment>
<keyword evidence="8" id="KW-1185">Reference proteome</keyword>